<dbReference type="AlphaFoldDB" id="A0A4Q1UDA9"/>
<sequence>MILLSDFERGPPFPPEAGANNVFDFSRMTTGAPALGAKAPVVCQAAAWVGHDIVAPGMLASPREGDDASHR</sequence>
<dbReference type="RefSeq" id="WP_129418249.1">
    <property type="nucleotide sequence ID" value="NZ_MZMU01000003.1"/>
</dbReference>
<gene>
    <name evidence="1" type="ORF">B5P46_08170</name>
</gene>
<dbReference type="EMBL" id="MZMU01000003">
    <property type="protein sequence ID" value="RXT28738.1"/>
    <property type="molecule type" value="Genomic_DNA"/>
</dbReference>
<evidence type="ECO:0000313" key="2">
    <source>
        <dbReference type="Proteomes" id="UP000290767"/>
    </source>
</evidence>
<proteinExistence type="predicted"/>
<dbReference type="Proteomes" id="UP000290767">
    <property type="component" value="Unassembled WGS sequence"/>
</dbReference>
<organism evidence="1 2">
    <name type="scientific">Rhizobium leguminosarum</name>
    <dbReference type="NCBI Taxonomy" id="384"/>
    <lineage>
        <taxon>Bacteria</taxon>
        <taxon>Pseudomonadati</taxon>
        <taxon>Pseudomonadota</taxon>
        <taxon>Alphaproteobacteria</taxon>
        <taxon>Hyphomicrobiales</taxon>
        <taxon>Rhizobiaceae</taxon>
        <taxon>Rhizobium/Agrobacterium group</taxon>
        <taxon>Rhizobium</taxon>
    </lineage>
</organism>
<protein>
    <submittedName>
        <fullName evidence="1">Uncharacterized protein</fullName>
    </submittedName>
</protein>
<evidence type="ECO:0000313" key="1">
    <source>
        <dbReference type="EMBL" id="RXT28738.1"/>
    </source>
</evidence>
<comment type="caution">
    <text evidence="1">The sequence shown here is derived from an EMBL/GenBank/DDBJ whole genome shotgun (WGS) entry which is preliminary data.</text>
</comment>
<reference evidence="1 2" key="1">
    <citation type="submission" date="2017-03" db="EMBL/GenBank/DDBJ databases">
        <authorList>
            <person name="Safronova V.I."/>
            <person name="Sazanova A.L."/>
            <person name="Chirak E.R."/>
        </authorList>
    </citation>
    <scope>NUCLEOTIDE SEQUENCE [LARGE SCALE GENOMIC DNA]</scope>
    <source>
        <strain evidence="1 2">Tri-43</strain>
    </source>
</reference>
<name>A0A4Q1UDA9_RHILE</name>
<accession>A0A4Q1UDA9</accession>